<protein>
    <submittedName>
        <fullName evidence="2">Uncharacterized protein</fullName>
    </submittedName>
</protein>
<evidence type="ECO:0000256" key="1">
    <source>
        <dbReference type="SAM" id="MobiDB-lite"/>
    </source>
</evidence>
<dbReference type="OrthoDB" id="5781026at2759"/>
<evidence type="ECO:0000313" key="3">
    <source>
        <dbReference type="Proteomes" id="UP000298663"/>
    </source>
</evidence>
<comment type="caution">
    <text evidence="2">The sequence shown here is derived from an EMBL/GenBank/DDBJ whole genome shotgun (WGS) entry which is preliminary data.</text>
</comment>
<feature type="compositionally biased region" description="Polar residues" evidence="1">
    <location>
        <begin position="280"/>
        <end position="299"/>
    </location>
</feature>
<feature type="compositionally biased region" description="Basic and acidic residues" evidence="1">
    <location>
        <begin position="159"/>
        <end position="171"/>
    </location>
</feature>
<name>A0A4U8UWA8_STECR</name>
<dbReference type="AlphaFoldDB" id="A0A4U8UWA8"/>
<feature type="region of interest" description="Disordered" evidence="1">
    <location>
        <begin position="119"/>
        <end position="243"/>
    </location>
</feature>
<dbReference type="Proteomes" id="UP000298663">
    <property type="component" value="Unassembled WGS sequence"/>
</dbReference>
<accession>A0A4U8UWA8</accession>
<feature type="compositionally biased region" description="Low complexity" evidence="1">
    <location>
        <begin position="146"/>
        <end position="156"/>
    </location>
</feature>
<gene>
    <name evidence="2" type="ORF">L596_004600</name>
</gene>
<sequence>MASSLPFPDYGLNTDDIHYFHMDSVVRGRGPDRLKYLDLEGRWKLSGKSIPYISAAFNHLQRLNDASVPMRNLERAPLNAIGMVTWNSSARVPEKPEKKELTILKPEVEIREVIPPSPREVVPHRSAGYGWAHQKRKLSIPDRSRSPSVSSRNGSPTPEFDKFAKYQRKDSTTTYGTRYGSHRDLGYISNEDRHSSGAPSPKDEATEHLERPPHRTQPLSPTPNAKVAHDSQYDPTYLSRDRQYADELTISVKDSSKYYSEKPIASYRDQYLRKTYELSPKSTGSTDYSSTSEQNSPNKKSPRTAEEYLLEAYHYKSTFRDEPRRSRMDWSPRY</sequence>
<feature type="compositionally biased region" description="Basic and acidic residues" evidence="1">
    <location>
        <begin position="181"/>
        <end position="213"/>
    </location>
</feature>
<proteinExistence type="predicted"/>
<keyword evidence="3" id="KW-1185">Reference proteome</keyword>
<reference evidence="2 3" key="1">
    <citation type="journal article" date="2015" name="Genome Biol.">
        <title>Comparative genomics of Steinernema reveals deeply conserved gene regulatory networks.</title>
        <authorList>
            <person name="Dillman A.R."/>
            <person name="Macchietto M."/>
            <person name="Porter C.F."/>
            <person name="Rogers A."/>
            <person name="Williams B."/>
            <person name="Antoshechkin I."/>
            <person name="Lee M.M."/>
            <person name="Goodwin Z."/>
            <person name="Lu X."/>
            <person name="Lewis E.E."/>
            <person name="Goodrich-Blair H."/>
            <person name="Stock S.P."/>
            <person name="Adams B.J."/>
            <person name="Sternberg P.W."/>
            <person name="Mortazavi A."/>
        </authorList>
    </citation>
    <scope>NUCLEOTIDE SEQUENCE [LARGE SCALE GENOMIC DNA]</scope>
    <source>
        <strain evidence="2 3">ALL</strain>
    </source>
</reference>
<dbReference type="EMBL" id="AZBU02000001">
    <property type="protein sequence ID" value="TMS37722.1"/>
    <property type="molecule type" value="Genomic_DNA"/>
</dbReference>
<feature type="region of interest" description="Disordered" evidence="1">
    <location>
        <begin position="278"/>
        <end position="306"/>
    </location>
</feature>
<organism evidence="2 3">
    <name type="scientific">Steinernema carpocapsae</name>
    <name type="common">Entomopathogenic nematode</name>
    <dbReference type="NCBI Taxonomy" id="34508"/>
    <lineage>
        <taxon>Eukaryota</taxon>
        <taxon>Metazoa</taxon>
        <taxon>Ecdysozoa</taxon>
        <taxon>Nematoda</taxon>
        <taxon>Chromadorea</taxon>
        <taxon>Rhabditida</taxon>
        <taxon>Tylenchina</taxon>
        <taxon>Panagrolaimomorpha</taxon>
        <taxon>Strongyloidoidea</taxon>
        <taxon>Steinernematidae</taxon>
        <taxon>Steinernema</taxon>
    </lineage>
</organism>
<evidence type="ECO:0000313" key="2">
    <source>
        <dbReference type="EMBL" id="TMS37722.1"/>
    </source>
</evidence>
<reference evidence="2 3" key="2">
    <citation type="journal article" date="2019" name="G3 (Bethesda)">
        <title>Hybrid Assembly of the Genome of the Entomopathogenic Nematode Steinernema carpocapsae Identifies the X-Chromosome.</title>
        <authorList>
            <person name="Serra L."/>
            <person name="Macchietto M."/>
            <person name="Macias-Munoz A."/>
            <person name="McGill C.J."/>
            <person name="Rodriguez I.M."/>
            <person name="Rodriguez B."/>
            <person name="Murad R."/>
            <person name="Mortazavi A."/>
        </authorList>
    </citation>
    <scope>NUCLEOTIDE SEQUENCE [LARGE SCALE GENOMIC DNA]</scope>
    <source>
        <strain evidence="2 3">ALL</strain>
    </source>
</reference>